<gene>
    <name evidence="1" type="ORF">H8B09_22645</name>
</gene>
<keyword evidence="2" id="KW-1185">Reference proteome</keyword>
<accession>A0ABR8N2Z9</accession>
<protein>
    <recommendedName>
        <fullName evidence="3">Lipoprotein</fullName>
    </recommendedName>
</protein>
<dbReference type="EMBL" id="JACXZA010000006">
    <property type="protein sequence ID" value="MBD3921585.1"/>
    <property type="molecule type" value="Genomic_DNA"/>
</dbReference>
<proteinExistence type="predicted"/>
<evidence type="ECO:0000313" key="2">
    <source>
        <dbReference type="Proteomes" id="UP000609346"/>
    </source>
</evidence>
<sequence length="162" mass="18166">MLVNKKYTSILFGLFIALAVVLCSGYSFPNAYGNTNSLEEKTSRSVDEFQQNPHETAQLIFNDYFTEIMKTGNRDGVPLAGFTIQNLDISSPDRATASVELKYDDDFGPLPSVEYSVVRINDRYQVLKQVCVYDMDIQSSKYGTVRCTPSAMVKEHSTSISF</sequence>
<comment type="caution">
    <text evidence="1">The sequence shown here is derived from an EMBL/GenBank/DDBJ whole genome shotgun (WGS) entry which is preliminary data.</text>
</comment>
<name>A0ABR8N2Z9_9BACL</name>
<evidence type="ECO:0008006" key="3">
    <source>
        <dbReference type="Google" id="ProtNLM"/>
    </source>
</evidence>
<reference evidence="1 2" key="1">
    <citation type="submission" date="2020-09" db="EMBL/GenBank/DDBJ databases">
        <title>Paenibacillus sp. strain PR3 16S rRNA gene Genome sequencing and assembly.</title>
        <authorList>
            <person name="Kim J."/>
        </authorList>
    </citation>
    <scope>NUCLEOTIDE SEQUENCE [LARGE SCALE GENOMIC DNA]</scope>
    <source>
        <strain evidence="1 2">PR3</strain>
    </source>
</reference>
<dbReference type="Proteomes" id="UP000609346">
    <property type="component" value="Unassembled WGS sequence"/>
</dbReference>
<dbReference type="RefSeq" id="WP_191205880.1">
    <property type="nucleotide sequence ID" value="NZ_JACXZA010000006.1"/>
</dbReference>
<evidence type="ECO:0000313" key="1">
    <source>
        <dbReference type="EMBL" id="MBD3921585.1"/>
    </source>
</evidence>
<organism evidence="1 2">
    <name type="scientific">Paenibacillus terricola</name>
    <dbReference type="NCBI Taxonomy" id="2763503"/>
    <lineage>
        <taxon>Bacteria</taxon>
        <taxon>Bacillati</taxon>
        <taxon>Bacillota</taxon>
        <taxon>Bacilli</taxon>
        <taxon>Bacillales</taxon>
        <taxon>Paenibacillaceae</taxon>
        <taxon>Paenibacillus</taxon>
    </lineage>
</organism>